<feature type="domain" description="F-box/LRR-repeat protein 15-like leucin rich repeat" evidence="3">
    <location>
        <begin position="1041"/>
        <end position="1125"/>
    </location>
</feature>
<proteinExistence type="predicted"/>
<accession>A0A8H6RXP0</accession>
<feature type="compositionally biased region" description="Low complexity" evidence="1">
    <location>
        <begin position="1130"/>
        <end position="1144"/>
    </location>
</feature>
<dbReference type="EMBL" id="JACAZE010000041">
    <property type="protein sequence ID" value="KAF7288281.1"/>
    <property type="molecule type" value="Genomic_DNA"/>
</dbReference>
<organism evidence="4 5">
    <name type="scientific">Mycena chlorophos</name>
    <name type="common">Agaric fungus</name>
    <name type="synonym">Agaricus chlorophos</name>
    <dbReference type="NCBI Taxonomy" id="658473"/>
    <lineage>
        <taxon>Eukaryota</taxon>
        <taxon>Fungi</taxon>
        <taxon>Dikarya</taxon>
        <taxon>Basidiomycota</taxon>
        <taxon>Agaricomycotina</taxon>
        <taxon>Agaricomycetes</taxon>
        <taxon>Agaricomycetidae</taxon>
        <taxon>Agaricales</taxon>
        <taxon>Marasmiineae</taxon>
        <taxon>Mycenaceae</taxon>
        <taxon>Mycena</taxon>
    </lineage>
</organism>
<dbReference type="GO" id="GO:0019005">
    <property type="term" value="C:SCF ubiquitin ligase complex"/>
    <property type="evidence" value="ECO:0007669"/>
    <property type="project" value="TreeGrafter"/>
</dbReference>
<feature type="region of interest" description="Disordered" evidence="1">
    <location>
        <begin position="1130"/>
        <end position="1150"/>
    </location>
</feature>
<dbReference type="PANTHER" id="PTHR13318:SF95">
    <property type="entry name" value="F-BOX PROTEIN YLR352W"/>
    <property type="match status" value="1"/>
</dbReference>
<feature type="domain" description="Amidohydrolase-related" evidence="2">
    <location>
        <begin position="406"/>
        <end position="499"/>
    </location>
</feature>
<dbReference type="SMART" id="SM00367">
    <property type="entry name" value="LRR_CC"/>
    <property type="match status" value="10"/>
</dbReference>
<dbReference type="InterPro" id="IPR006680">
    <property type="entry name" value="Amidohydro-rel"/>
</dbReference>
<gene>
    <name evidence="4" type="ORF">HMN09_01408200</name>
</gene>
<evidence type="ECO:0000313" key="5">
    <source>
        <dbReference type="Proteomes" id="UP000613580"/>
    </source>
</evidence>
<dbReference type="Gene3D" id="3.20.20.140">
    <property type="entry name" value="Metal-dependent hydrolases"/>
    <property type="match status" value="2"/>
</dbReference>
<dbReference type="GO" id="GO:0016810">
    <property type="term" value="F:hydrolase activity, acting on carbon-nitrogen (but not peptide) bonds"/>
    <property type="evidence" value="ECO:0007669"/>
    <property type="project" value="InterPro"/>
</dbReference>
<dbReference type="SUPFAM" id="SSF51556">
    <property type="entry name" value="Metallo-dependent hydrolases"/>
    <property type="match status" value="1"/>
</dbReference>
<dbReference type="InterPro" id="IPR006553">
    <property type="entry name" value="Leu-rich_rpt_Cys-con_subtyp"/>
</dbReference>
<dbReference type="InterPro" id="IPR011059">
    <property type="entry name" value="Metal-dep_hydrolase_composite"/>
</dbReference>
<evidence type="ECO:0000313" key="4">
    <source>
        <dbReference type="EMBL" id="KAF7288281.1"/>
    </source>
</evidence>
<comment type="caution">
    <text evidence="4">The sequence shown here is derived from an EMBL/GenBank/DDBJ whole genome shotgun (WGS) entry which is preliminary data.</text>
</comment>
<protein>
    <submittedName>
        <fullName evidence="4">Amidohydro-3 domain-containing protein</fullName>
    </submittedName>
</protein>
<dbReference type="InterPro" id="IPR032466">
    <property type="entry name" value="Metal_Hydrolase"/>
</dbReference>
<dbReference type="Pfam" id="PF25372">
    <property type="entry name" value="DUF7885"/>
    <property type="match status" value="1"/>
</dbReference>
<dbReference type="Pfam" id="PF01979">
    <property type="entry name" value="Amidohydro_1"/>
    <property type="match status" value="1"/>
</dbReference>
<keyword evidence="5" id="KW-1185">Reference proteome</keyword>
<reference evidence="4" key="1">
    <citation type="submission" date="2020-05" db="EMBL/GenBank/DDBJ databases">
        <title>Mycena genomes resolve the evolution of fungal bioluminescence.</title>
        <authorList>
            <person name="Tsai I.J."/>
        </authorList>
    </citation>
    <scope>NUCLEOTIDE SEQUENCE</scope>
    <source>
        <strain evidence="4">110903Hualien_Pintung</strain>
    </source>
</reference>
<dbReference type="InterPro" id="IPR057207">
    <property type="entry name" value="FBXL15_LRR"/>
</dbReference>
<dbReference type="SUPFAM" id="SSF51338">
    <property type="entry name" value="Composite domain of metallo-dependent hydrolases"/>
    <property type="match status" value="1"/>
</dbReference>
<dbReference type="OrthoDB" id="10258955at2759"/>
<evidence type="ECO:0000256" key="1">
    <source>
        <dbReference type="SAM" id="MobiDB-lite"/>
    </source>
</evidence>
<sequence>MLPTASFIKPNLVPTQASLSRLAIMPLSPRIPLLVFVAALIAWTWDMSAYFPDHHLLKNANYSDSHTFPPSARRLKTAYARCAALKTIPGPHPHFAKREVSDRLEPGVNTSWLISNATLVLGRGNDTRWMLGDLYLDKGLIKAIGDNLDVASIQRRTVNLTVVNANRGWVTAGLGSLDFVPSKGPITPWLQMVDGLNTHDEAFQLAMAGGATSALIQSGGKNTLGSQAFVVKLRPTLEKSPTSMLVEPQFGHNNDNPEFWRHLVQACGETPSEYGTRPEAIWSLRAAYAEATSVMALQDAYCDRVDAGVRPEAIGAFPEDTRLELLVGVLRGNVKVSAKCQSAVDIDALVRLTNEFKFPVASLQHASEAWLVPHLLNRTYGGAPTASLFATNYRYDYPSYRGSEYAPRVLHDAGIPVALKSGHPTINARYLIQEAQLAHYYGLPPRLALAAVTSVPAKAIGLDHRIGILEEGADADVVLWDSNPLQSGAAPLKVWIDGQLQIPVPPRTGQHEVEIPFLKNGTKWEQFPSVPDWEKERNTAVEWDGLPPLTAQASIATAVVFQNLRAAHGSNDSNGLNVVVYRGRVACVGSAVTCALDSLVEAEVVDVKGGVLVPGMMSFGSPLGTEEISSEPSTGSRPSLDALLDIVPPIVNDPSALVYALDSLVFGTRNALLAHRGGVTSATVVAPLQGKLIAGVSATVSTSRLHAMQSGAIQQKYTALHVAIRRPDPLSGTGVGTNNQIAALRRLLLGRENQATDTAIWFKKAAEGIVPLVVEVEGVDLMAALLILKGDVENQLGSTIRMVFSGAAEAHVLAREIGRAHVGVIFDAKPSIETWDSRRTLPGPPLTNETTLVALMKAGVKVGLKTREAQSVRNMGFDLRWTLLAANGAIDEDQAYALVTTNLRDLLGVTVEEEDLVVYAGGGPLDMSTDGRFWLLALPSTRRLDGLMLLGLNRASFHEDMVTVHSRLPTKDEFRRVRHLILQQLDDTLPIADDDIAHIFAECPHLESAVLSAVPAITDRSIVLLTDNALNLQGLDLSGCNQITDVAIFELAAKSLPLQWLQLNGVTGLTDASIAALAKTCSRLSVLELCDLPLLSALSVRDIFTYSRKLRTLRLARCSLLTDKAFPAVSPSRAATPSATSTSSGVDKPLPPRPTSWLEDLAPLVLRHTADNLRVVDLSFVNSITDAAIDGLVSHAPRIQNLRLSGCKKLSDRTLESICKLGDHLDVLILAHVSEITDNGIVKLARACTKLRCVDVGCELIAPSFTFTAVDGSQVCRNLTDLAVFCLAELRCMRRLSLVRVHRVTDIAIFALAEHALDLERLNLSYCDALSLDALHLLLKRLVRLQNFAGTGIPSPSAEAYIASRIAPAGARTVPHAE</sequence>
<dbReference type="Gene3D" id="3.80.10.10">
    <property type="entry name" value="Ribonuclease Inhibitor"/>
    <property type="match status" value="3"/>
</dbReference>
<name>A0A8H6RXP0_MYCCL</name>
<dbReference type="SUPFAM" id="SSF52047">
    <property type="entry name" value="RNI-like"/>
    <property type="match status" value="2"/>
</dbReference>
<evidence type="ECO:0000259" key="3">
    <source>
        <dbReference type="Pfam" id="PF25372"/>
    </source>
</evidence>
<dbReference type="InterPro" id="IPR032675">
    <property type="entry name" value="LRR_dom_sf"/>
</dbReference>
<dbReference type="PANTHER" id="PTHR13318">
    <property type="entry name" value="PARTNER OF PAIRED, ISOFORM B-RELATED"/>
    <property type="match status" value="1"/>
</dbReference>
<dbReference type="GO" id="GO:0031146">
    <property type="term" value="P:SCF-dependent proteasomal ubiquitin-dependent protein catabolic process"/>
    <property type="evidence" value="ECO:0007669"/>
    <property type="project" value="TreeGrafter"/>
</dbReference>
<evidence type="ECO:0000259" key="2">
    <source>
        <dbReference type="Pfam" id="PF01979"/>
    </source>
</evidence>
<dbReference type="Proteomes" id="UP000613580">
    <property type="component" value="Unassembled WGS sequence"/>
</dbReference>